<dbReference type="SUPFAM" id="SSF53850">
    <property type="entry name" value="Periplasmic binding protein-like II"/>
    <property type="match status" value="1"/>
</dbReference>
<dbReference type="InterPro" id="IPR030678">
    <property type="entry name" value="Peptide/Ni-bd"/>
</dbReference>
<dbReference type="Gene3D" id="3.40.190.10">
    <property type="entry name" value="Periplasmic binding protein-like II"/>
    <property type="match status" value="1"/>
</dbReference>
<evidence type="ECO:0000313" key="6">
    <source>
        <dbReference type="Proteomes" id="UP000184310"/>
    </source>
</evidence>
<dbReference type="GO" id="GO:0042597">
    <property type="term" value="C:periplasmic space"/>
    <property type="evidence" value="ECO:0007669"/>
    <property type="project" value="UniProtKB-ARBA"/>
</dbReference>
<keyword evidence="6" id="KW-1185">Reference proteome</keyword>
<dbReference type="Pfam" id="PF00496">
    <property type="entry name" value="SBP_bac_5"/>
    <property type="match status" value="1"/>
</dbReference>
<name>A0A1M6LFB4_9CLOT</name>
<evidence type="ECO:0000313" key="5">
    <source>
        <dbReference type="EMBL" id="SHJ69921.1"/>
    </source>
</evidence>
<dbReference type="InterPro" id="IPR000914">
    <property type="entry name" value="SBP_5_dom"/>
</dbReference>
<dbReference type="AlphaFoldDB" id="A0A1M6LFB4"/>
<comment type="similarity">
    <text evidence="1">Belongs to the bacterial solute-binding protein 5 family.</text>
</comment>
<keyword evidence="2" id="KW-0813">Transport</keyword>
<dbReference type="InterPro" id="IPR039424">
    <property type="entry name" value="SBP_5"/>
</dbReference>
<protein>
    <submittedName>
        <fullName evidence="5">Peptide/nickel transport system substrate-binding protein</fullName>
    </submittedName>
</protein>
<dbReference type="Gene3D" id="3.10.105.10">
    <property type="entry name" value="Dipeptide-binding Protein, Domain 3"/>
    <property type="match status" value="1"/>
</dbReference>
<dbReference type="PIRSF" id="PIRSF002741">
    <property type="entry name" value="MppA"/>
    <property type="match status" value="1"/>
</dbReference>
<accession>A0A1M6LFB4</accession>
<dbReference type="Gene3D" id="3.90.76.10">
    <property type="entry name" value="Dipeptide-binding Protein, Domain 1"/>
    <property type="match status" value="1"/>
</dbReference>
<evidence type="ECO:0000256" key="3">
    <source>
        <dbReference type="ARBA" id="ARBA00022729"/>
    </source>
</evidence>
<evidence type="ECO:0000256" key="1">
    <source>
        <dbReference type="ARBA" id="ARBA00005695"/>
    </source>
</evidence>
<dbReference type="RefSeq" id="WP_072987618.1">
    <property type="nucleotide sequence ID" value="NZ_FQZB01000010.1"/>
</dbReference>
<dbReference type="GO" id="GO:0043190">
    <property type="term" value="C:ATP-binding cassette (ABC) transporter complex"/>
    <property type="evidence" value="ECO:0007669"/>
    <property type="project" value="InterPro"/>
</dbReference>
<dbReference type="PANTHER" id="PTHR30290:SF9">
    <property type="entry name" value="OLIGOPEPTIDE-BINDING PROTEIN APPA"/>
    <property type="match status" value="1"/>
</dbReference>
<keyword evidence="3" id="KW-0732">Signal</keyword>
<evidence type="ECO:0000256" key="2">
    <source>
        <dbReference type="ARBA" id="ARBA00022448"/>
    </source>
</evidence>
<feature type="domain" description="Solute-binding protein family 5" evidence="4">
    <location>
        <begin position="77"/>
        <end position="453"/>
    </location>
</feature>
<dbReference type="GO" id="GO:1904680">
    <property type="term" value="F:peptide transmembrane transporter activity"/>
    <property type="evidence" value="ECO:0007669"/>
    <property type="project" value="TreeGrafter"/>
</dbReference>
<evidence type="ECO:0000259" key="4">
    <source>
        <dbReference type="Pfam" id="PF00496"/>
    </source>
</evidence>
<dbReference type="GO" id="GO:0015833">
    <property type="term" value="P:peptide transport"/>
    <property type="evidence" value="ECO:0007669"/>
    <property type="project" value="TreeGrafter"/>
</dbReference>
<dbReference type="PROSITE" id="PS51257">
    <property type="entry name" value="PROKAR_LIPOPROTEIN"/>
    <property type="match status" value="1"/>
</dbReference>
<dbReference type="PANTHER" id="PTHR30290">
    <property type="entry name" value="PERIPLASMIC BINDING COMPONENT OF ABC TRANSPORTER"/>
    <property type="match status" value="1"/>
</dbReference>
<gene>
    <name evidence="5" type="ORF">SAMN02745163_02367</name>
</gene>
<dbReference type="EMBL" id="FQZB01000010">
    <property type="protein sequence ID" value="SHJ69921.1"/>
    <property type="molecule type" value="Genomic_DNA"/>
</dbReference>
<sequence length="531" mass="60834">MKKKLMVLISILLLATTFMSCITIRKKSNEEDESKYIIYATTAMPKSLDLNETGIRENDLICSLFDGLVEINEDGTILPSIAKAWGCTQDGIEYTFVIDDKAKWSDGKKIKASDYVNFFKGILDNHKNLDFYKELYCIYGVREYIEGKIAFEKGVAISAPSDDKLKFRMNSKNDGFLKMLTEPRYRLRNLDDKLKNYSKEYSSILYTGAYRIEYVAEGDKVRVVPNENYNIRNQRLIQNLEFKLTQGDELGFAAFNTSKIDLLLNPPVASISKVKNNSGFSIYPSNSLVTLVFNEQNKIASDLEFRKGIWKALMWEVFDSDLVKNNFKEVALGDFVRREKPDKSLMTNSNITDNSKQKEINKKQANDIFEKLKVKSGKLNLIAVDNSESRILLTFIQKKLQENNGLKININFYNEQEIKNVIDSKEYTMYLKTYDVDSNNIISFLKEWNKGENTLGGFSDSSYSKVVGKLDSNSNKAELMQNIATAEGILKEKLPFIPLYFNNVVWCKSDRIKDISLDGNGNILFKDVEME</sequence>
<proteinExistence type="inferred from homology"/>
<dbReference type="Proteomes" id="UP000184310">
    <property type="component" value="Unassembled WGS sequence"/>
</dbReference>
<dbReference type="STRING" id="1121302.SAMN02745163_02367"/>
<dbReference type="OrthoDB" id="403896at2"/>
<reference evidence="5 6" key="1">
    <citation type="submission" date="2016-11" db="EMBL/GenBank/DDBJ databases">
        <authorList>
            <person name="Jaros S."/>
            <person name="Januszkiewicz K."/>
            <person name="Wedrychowicz H."/>
        </authorList>
    </citation>
    <scope>NUCLEOTIDE SEQUENCE [LARGE SCALE GENOMIC DNA]</scope>
    <source>
        <strain evidence="5 6">DSM 21758</strain>
    </source>
</reference>
<organism evidence="5 6">
    <name type="scientific">Clostridium cavendishii DSM 21758</name>
    <dbReference type="NCBI Taxonomy" id="1121302"/>
    <lineage>
        <taxon>Bacteria</taxon>
        <taxon>Bacillati</taxon>
        <taxon>Bacillota</taxon>
        <taxon>Clostridia</taxon>
        <taxon>Eubacteriales</taxon>
        <taxon>Clostridiaceae</taxon>
        <taxon>Clostridium</taxon>
    </lineage>
</organism>